<dbReference type="Proteomes" id="UP000594638">
    <property type="component" value="Unassembled WGS sequence"/>
</dbReference>
<dbReference type="AlphaFoldDB" id="A0A8S0S874"/>
<organism evidence="1 2">
    <name type="scientific">Olea europaea subsp. europaea</name>
    <dbReference type="NCBI Taxonomy" id="158383"/>
    <lineage>
        <taxon>Eukaryota</taxon>
        <taxon>Viridiplantae</taxon>
        <taxon>Streptophyta</taxon>
        <taxon>Embryophyta</taxon>
        <taxon>Tracheophyta</taxon>
        <taxon>Spermatophyta</taxon>
        <taxon>Magnoliopsida</taxon>
        <taxon>eudicotyledons</taxon>
        <taxon>Gunneridae</taxon>
        <taxon>Pentapetalae</taxon>
        <taxon>asterids</taxon>
        <taxon>lamiids</taxon>
        <taxon>Lamiales</taxon>
        <taxon>Oleaceae</taxon>
        <taxon>Oleeae</taxon>
        <taxon>Olea</taxon>
    </lineage>
</organism>
<sequence>MSSKFILVPSQSDVTWDAPRTTEELIIDEWRSRSSFEHHWRIKGVGKALQSRVQGYGSQYDEDKEPGYKSYVELGSQRPLDQVATANGRRHYWQQLCDRIAMQCMRS</sequence>
<keyword evidence="2" id="KW-1185">Reference proteome</keyword>
<proteinExistence type="predicted"/>
<dbReference type="Gramene" id="OE9A081807T1">
    <property type="protein sequence ID" value="OE9A081807C1"/>
    <property type="gene ID" value="OE9A081807"/>
</dbReference>
<name>A0A8S0S874_OLEEU</name>
<protein>
    <submittedName>
        <fullName evidence="1">Uncharacterized protein</fullName>
    </submittedName>
</protein>
<comment type="caution">
    <text evidence="1">The sequence shown here is derived from an EMBL/GenBank/DDBJ whole genome shotgun (WGS) entry which is preliminary data.</text>
</comment>
<reference evidence="1 2" key="1">
    <citation type="submission" date="2019-12" db="EMBL/GenBank/DDBJ databases">
        <authorList>
            <person name="Alioto T."/>
            <person name="Alioto T."/>
            <person name="Gomez Garrido J."/>
        </authorList>
    </citation>
    <scope>NUCLEOTIDE SEQUENCE [LARGE SCALE GENOMIC DNA]</scope>
</reference>
<gene>
    <name evidence="1" type="ORF">OLEA9_A081807</name>
</gene>
<accession>A0A8S0S874</accession>
<evidence type="ECO:0000313" key="2">
    <source>
        <dbReference type="Proteomes" id="UP000594638"/>
    </source>
</evidence>
<evidence type="ECO:0000313" key="1">
    <source>
        <dbReference type="EMBL" id="CAA2988000.1"/>
    </source>
</evidence>
<dbReference type="EMBL" id="CACTIH010003961">
    <property type="protein sequence ID" value="CAA2988000.1"/>
    <property type="molecule type" value="Genomic_DNA"/>
</dbReference>